<evidence type="ECO:0000313" key="3">
    <source>
        <dbReference type="Proteomes" id="UP000624183"/>
    </source>
</evidence>
<name>A0ABQ3C5X0_9ACTN</name>
<evidence type="ECO:0000313" key="2">
    <source>
        <dbReference type="EMBL" id="GGZ69908.1"/>
    </source>
</evidence>
<gene>
    <name evidence="2" type="ORF">GCM10010328_51340</name>
</gene>
<reference evidence="3" key="1">
    <citation type="journal article" date="2019" name="Int. J. Syst. Evol. Microbiol.">
        <title>The Global Catalogue of Microorganisms (GCM) 10K type strain sequencing project: providing services to taxonomists for standard genome sequencing and annotation.</title>
        <authorList>
            <consortium name="The Broad Institute Genomics Platform"/>
            <consortium name="The Broad Institute Genome Sequencing Center for Infectious Disease"/>
            <person name="Wu L."/>
            <person name="Ma J."/>
        </authorList>
    </citation>
    <scope>NUCLEOTIDE SEQUENCE [LARGE SCALE GENOMIC DNA]</scope>
    <source>
        <strain evidence="3">JCM 4602</strain>
    </source>
</reference>
<comment type="caution">
    <text evidence="2">The sequence shown here is derived from an EMBL/GenBank/DDBJ whole genome shotgun (WGS) entry which is preliminary data.</text>
</comment>
<evidence type="ECO:0000256" key="1">
    <source>
        <dbReference type="SAM" id="MobiDB-lite"/>
    </source>
</evidence>
<dbReference type="EMBL" id="BMUW01000011">
    <property type="protein sequence ID" value="GGZ69908.1"/>
    <property type="molecule type" value="Genomic_DNA"/>
</dbReference>
<sequence>MRRGSGPVGRPVAPNGHRGRGIGSPRERRGASATQDVTTAPVYGVAVSPVVPEAVGPPTGERRT</sequence>
<dbReference type="Proteomes" id="UP000624183">
    <property type="component" value="Unassembled WGS sequence"/>
</dbReference>
<proteinExistence type="predicted"/>
<organism evidence="2 3">
    <name type="scientific">Streptomyces rubiginosohelvolus</name>
    <dbReference type="NCBI Taxonomy" id="67362"/>
    <lineage>
        <taxon>Bacteria</taxon>
        <taxon>Bacillati</taxon>
        <taxon>Actinomycetota</taxon>
        <taxon>Actinomycetes</taxon>
        <taxon>Kitasatosporales</taxon>
        <taxon>Streptomycetaceae</taxon>
        <taxon>Streptomyces</taxon>
    </lineage>
</organism>
<keyword evidence="3" id="KW-1185">Reference proteome</keyword>
<protein>
    <submittedName>
        <fullName evidence="2">Uncharacterized protein</fullName>
    </submittedName>
</protein>
<accession>A0ABQ3C5X0</accession>
<feature type="region of interest" description="Disordered" evidence="1">
    <location>
        <begin position="1"/>
        <end position="64"/>
    </location>
</feature>